<dbReference type="PANTHER" id="PTHR42785:SF1">
    <property type="entry name" value="DNA TOPOISOMERASE"/>
    <property type="match status" value="1"/>
</dbReference>
<comment type="caution">
    <text evidence="13">The sequence shown here is derived from an EMBL/GenBank/DDBJ whole genome shotgun (WGS) entry which is preliminary data.</text>
</comment>
<feature type="site" description="Interaction with DNA" evidence="10">
    <location>
        <position position="141"/>
    </location>
</feature>
<evidence type="ECO:0000256" key="9">
    <source>
        <dbReference type="ARBA" id="ARBA00023235"/>
    </source>
</evidence>
<dbReference type="Pfam" id="PF01396">
    <property type="entry name" value="Zn_ribbon_Top1"/>
    <property type="match status" value="3"/>
</dbReference>
<feature type="site" description="Interaction with DNA" evidence="10">
    <location>
        <position position="487"/>
    </location>
</feature>
<dbReference type="Pfam" id="PF01751">
    <property type="entry name" value="Toprim"/>
    <property type="match status" value="1"/>
</dbReference>
<dbReference type="Gene3D" id="1.10.460.10">
    <property type="entry name" value="Topoisomerase I, domain 2"/>
    <property type="match status" value="1"/>
</dbReference>
<sequence>MSKKLVIVESPAKAKTIEKFLGKRNYTVKASVGHIRDLPKSKMGVEIDNDFEPQYITIRGKGDVVKDLKKEAKKADFVYLATDQDREGEAISWHLATLLGLDTQQENRITFNEITKDAIKKAIKSPRKIDMDLVDAQQARRVIDRLVGYNISPILWAKVRKGLSAGRVQSVSTLLIVDRENEIRAFVPEEYWSIQANVAGDDKKLAEFKLVEKNGKKIKLHNEEEVRSVLNEIAKKPMKIESVTSKEKSRTAPKPFTTSLLQQEASSKLSFPTKKTMSVAQQLYEGVAIKGEGSIGLITYIRTDSQRISDEASFAVKEYIESVYGKKYYKKYVNAKKKNSSVQDAHECIRPTSAQRTPESIKESLTPEQYKLYKLIWERFVAASMSSAVFLSSVVSGNIESYTFKANGSTMIFDGYLKVYSYSQNEEVLLPQFTAEKSYPVSKILPKQHFTQPPARYTEASLVKELEDLGIGRPSTYSPTISTILQRGYVEKEKHFLKPTVLGEIVTDIMKEHFNDIINVDFTAKMEQQLDSVEDGALEWKSIVRTIYSPLMTDIEKAEEQLEKVLLEEKTDEICPECGSEMVVKYGRFGKFIACKNYPECKGTKPYVTKIGIACPECEDGDVIVRKSKRGRTFYGCSNFPKCRFVSWNKPTGEKCPSCNSPLVEKTGKKGTQILCSSKECGYKK</sequence>
<keyword evidence="9 10" id="KW-0413">Isomerase</keyword>
<dbReference type="EMBL" id="JBHSHL010000020">
    <property type="protein sequence ID" value="MFC4804595.1"/>
    <property type="molecule type" value="Genomic_DNA"/>
</dbReference>
<dbReference type="SMART" id="SM00436">
    <property type="entry name" value="TOP1Bc"/>
    <property type="match status" value="1"/>
</dbReference>
<dbReference type="InterPro" id="IPR003601">
    <property type="entry name" value="Topo_IA_2"/>
</dbReference>
<feature type="site" description="Interaction with DNA" evidence="10">
    <location>
        <position position="34"/>
    </location>
</feature>
<evidence type="ECO:0000256" key="10">
    <source>
        <dbReference type="HAMAP-Rule" id="MF_00952"/>
    </source>
</evidence>
<keyword evidence="8 10" id="KW-0238">DNA-binding</keyword>
<feature type="site" description="Interaction with DNA" evidence="10">
    <location>
        <position position="149"/>
    </location>
</feature>
<dbReference type="CDD" id="cd00186">
    <property type="entry name" value="TOP1Ac"/>
    <property type="match status" value="1"/>
</dbReference>
<keyword evidence="3" id="KW-0479">Metal-binding</keyword>
<dbReference type="InterPro" id="IPR023406">
    <property type="entry name" value="Topo_IA_AS"/>
</dbReference>
<evidence type="ECO:0000256" key="7">
    <source>
        <dbReference type="ARBA" id="ARBA00023029"/>
    </source>
</evidence>
<evidence type="ECO:0000313" key="14">
    <source>
        <dbReference type="Proteomes" id="UP001595916"/>
    </source>
</evidence>
<dbReference type="InterPro" id="IPR006171">
    <property type="entry name" value="TOPRIM_dom"/>
</dbReference>
<dbReference type="SMART" id="SM00437">
    <property type="entry name" value="TOP1Ac"/>
    <property type="match status" value="1"/>
</dbReference>
<dbReference type="PROSITE" id="PS00396">
    <property type="entry name" value="TOPO_IA_1"/>
    <property type="match status" value="1"/>
</dbReference>
<evidence type="ECO:0000256" key="2">
    <source>
        <dbReference type="ARBA" id="ARBA00009446"/>
    </source>
</evidence>
<evidence type="ECO:0000256" key="1">
    <source>
        <dbReference type="ARBA" id="ARBA00000213"/>
    </source>
</evidence>
<dbReference type="InterPro" id="IPR013498">
    <property type="entry name" value="Topo_IA_Znf"/>
</dbReference>
<evidence type="ECO:0000313" key="13">
    <source>
        <dbReference type="EMBL" id="MFC4804595.1"/>
    </source>
</evidence>
<gene>
    <name evidence="10 13" type="primary">topA</name>
    <name evidence="13" type="ORF">ACFO4R_05810</name>
</gene>
<feature type="domain" description="Topo IA-type catalytic" evidence="12">
    <location>
        <begin position="130"/>
        <end position="556"/>
    </location>
</feature>
<dbReference type="InterPro" id="IPR034149">
    <property type="entry name" value="TOPRIM_TopoI"/>
</dbReference>
<keyword evidence="5" id="KW-0862">Zinc</keyword>
<dbReference type="SUPFAM" id="SSF56712">
    <property type="entry name" value="Prokaryotic type I DNA topoisomerase"/>
    <property type="match status" value="1"/>
</dbReference>
<feature type="domain" description="Toprim" evidence="11">
    <location>
        <begin position="3"/>
        <end position="114"/>
    </location>
</feature>
<dbReference type="InterPro" id="IPR005733">
    <property type="entry name" value="TopoI_bac-type"/>
</dbReference>
<organism evidence="13 14">
    <name type="scientific">Filifactor villosus</name>
    <dbReference type="NCBI Taxonomy" id="29374"/>
    <lineage>
        <taxon>Bacteria</taxon>
        <taxon>Bacillati</taxon>
        <taxon>Bacillota</taxon>
        <taxon>Clostridia</taxon>
        <taxon>Peptostreptococcales</taxon>
        <taxon>Filifactoraceae</taxon>
        <taxon>Filifactor</taxon>
    </lineage>
</organism>
<dbReference type="SUPFAM" id="SSF57783">
    <property type="entry name" value="Zinc beta-ribbon"/>
    <property type="match status" value="1"/>
</dbReference>
<comment type="similarity">
    <text evidence="2 10">Belongs to the type IA topoisomerase family.</text>
</comment>
<keyword evidence="6" id="KW-0460">Magnesium</keyword>
<reference evidence="14" key="1">
    <citation type="journal article" date="2019" name="Int. J. Syst. Evol. Microbiol.">
        <title>The Global Catalogue of Microorganisms (GCM) 10K type strain sequencing project: providing services to taxonomists for standard genome sequencing and annotation.</title>
        <authorList>
            <consortium name="The Broad Institute Genomics Platform"/>
            <consortium name="The Broad Institute Genome Sequencing Center for Infectious Disease"/>
            <person name="Wu L."/>
            <person name="Ma J."/>
        </authorList>
    </citation>
    <scope>NUCLEOTIDE SEQUENCE [LARGE SCALE GENOMIC DNA]</scope>
    <source>
        <strain evidence="14">CCUG 46385</strain>
    </source>
</reference>
<dbReference type="EC" id="5.6.2.1" evidence="10"/>
<evidence type="ECO:0000256" key="6">
    <source>
        <dbReference type="ARBA" id="ARBA00022842"/>
    </source>
</evidence>
<dbReference type="InterPro" id="IPR000380">
    <property type="entry name" value="Topo_IA"/>
</dbReference>
<dbReference type="InterPro" id="IPR013825">
    <property type="entry name" value="Topo_IA_cen_sub2"/>
</dbReference>
<dbReference type="RefSeq" id="WP_379788106.1">
    <property type="nucleotide sequence ID" value="NZ_JBHSHL010000020.1"/>
</dbReference>
<proteinExistence type="inferred from homology"/>
<feature type="site" description="Interaction with DNA" evidence="10">
    <location>
        <position position="156"/>
    </location>
</feature>
<dbReference type="Pfam" id="PF01131">
    <property type="entry name" value="Topoisom_bac"/>
    <property type="match status" value="1"/>
</dbReference>
<dbReference type="PRINTS" id="PR00417">
    <property type="entry name" value="PRTPISMRASEI"/>
</dbReference>
<dbReference type="PROSITE" id="PS50880">
    <property type="entry name" value="TOPRIM"/>
    <property type="match status" value="1"/>
</dbReference>
<dbReference type="InterPro" id="IPR023405">
    <property type="entry name" value="Topo_IA_core_domain"/>
</dbReference>
<evidence type="ECO:0000256" key="4">
    <source>
        <dbReference type="ARBA" id="ARBA00022771"/>
    </source>
</evidence>
<feature type="active site" description="O-(5'-phospho-DNA)-tyrosine intermediate" evidence="10">
    <location>
        <position position="300"/>
    </location>
</feature>
<dbReference type="NCBIfam" id="TIGR01051">
    <property type="entry name" value="topA_bact"/>
    <property type="match status" value="1"/>
</dbReference>
<comment type="function">
    <text evidence="10">Releases the supercoiling and torsional tension of DNA, which is introduced during the DNA replication and transcription, by transiently cleaving and rejoining one strand of the DNA duplex. Introduces a single-strand break via transesterification at a target site in duplex DNA. The scissile phosphodiester is attacked by the catalytic tyrosine of the enzyme, resulting in the formation of a DNA-(5'-phosphotyrosyl)-enzyme intermediate and the expulsion of a 3'-OH DNA strand. The free DNA strand then undergoes passage around the unbroken strand, thus removing DNA supercoils. Finally, in the religation step, the DNA 3'-OH attacks the covalent intermediate to expel the active-site tyrosine and restore the DNA phosphodiester backbone.</text>
</comment>
<dbReference type="Gene3D" id="3.40.50.140">
    <property type="match status" value="1"/>
</dbReference>
<dbReference type="SMART" id="SM00493">
    <property type="entry name" value="TOPRIM"/>
    <property type="match status" value="1"/>
</dbReference>
<evidence type="ECO:0000256" key="8">
    <source>
        <dbReference type="ARBA" id="ARBA00023125"/>
    </source>
</evidence>
<feature type="site" description="Interaction with DNA" evidence="10">
    <location>
        <position position="144"/>
    </location>
</feature>
<comment type="catalytic activity">
    <reaction evidence="1 10">
        <text>ATP-independent breakage of single-stranded DNA, followed by passage and rejoining.</text>
        <dbReference type="EC" id="5.6.2.1"/>
    </reaction>
</comment>
<dbReference type="Proteomes" id="UP001595916">
    <property type="component" value="Unassembled WGS sequence"/>
</dbReference>
<evidence type="ECO:0000259" key="11">
    <source>
        <dbReference type="PROSITE" id="PS50880"/>
    </source>
</evidence>
<evidence type="ECO:0000256" key="3">
    <source>
        <dbReference type="ARBA" id="ARBA00022723"/>
    </source>
</evidence>
<dbReference type="Gene3D" id="2.70.20.10">
    <property type="entry name" value="Topoisomerase I, domain 3"/>
    <property type="match status" value="1"/>
</dbReference>
<feature type="site" description="Interaction with DNA" evidence="10">
    <location>
        <position position="302"/>
    </location>
</feature>
<dbReference type="Gene3D" id="1.10.290.10">
    <property type="entry name" value="Topoisomerase I, domain 4"/>
    <property type="match status" value="1"/>
</dbReference>
<protein>
    <recommendedName>
        <fullName evidence="10">DNA topoisomerase 1</fullName>
        <ecNumber evidence="10">5.6.2.1</ecNumber>
    </recommendedName>
    <alternativeName>
        <fullName evidence="10">DNA topoisomerase I</fullName>
    </alternativeName>
</protein>
<keyword evidence="7 10" id="KW-0799">Topoisomerase</keyword>
<dbReference type="CDD" id="cd03363">
    <property type="entry name" value="TOPRIM_TopoIA_TopoI"/>
    <property type="match status" value="1"/>
</dbReference>
<dbReference type="InterPro" id="IPR013497">
    <property type="entry name" value="Topo_IA_cen"/>
</dbReference>
<dbReference type="PANTHER" id="PTHR42785">
    <property type="entry name" value="DNA TOPOISOMERASE, TYPE IA, CORE"/>
    <property type="match status" value="1"/>
</dbReference>
<dbReference type="PROSITE" id="PS52039">
    <property type="entry name" value="TOPO_IA_2"/>
    <property type="match status" value="1"/>
</dbReference>
<comment type="subunit">
    <text evidence="10">Monomer.</text>
</comment>
<feature type="site" description="Interaction with DNA" evidence="10">
    <location>
        <position position="140"/>
    </location>
</feature>
<dbReference type="InterPro" id="IPR013826">
    <property type="entry name" value="Topo_IA_cen_sub3"/>
</dbReference>
<dbReference type="HAMAP" id="MF_00952">
    <property type="entry name" value="Topoisom_1_prok"/>
    <property type="match status" value="1"/>
</dbReference>
<name>A0ABV9QJ30_9FIRM</name>
<dbReference type="Gene3D" id="3.30.65.10">
    <property type="entry name" value="Bacterial Topoisomerase I, domain 1"/>
    <property type="match status" value="2"/>
</dbReference>
<dbReference type="InterPro" id="IPR003602">
    <property type="entry name" value="Topo_IA_DNA-bd_dom"/>
</dbReference>
<feature type="region of interest" description="Interaction with DNA" evidence="10">
    <location>
        <begin position="164"/>
        <end position="169"/>
    </location>
</feature>
<dbReference type="GO" id="GO:0003917">
    <property type="term" value="F:DNA topoisomerase type I (single strand cut, ATP-independent) activity"/>
    <property type="evidence" value="ECO:0007669"/>
    <property type="project" value="UniProtKB-EC"/>
</dbReference>
<accession>A0ABV9QJ30</accession>
<evidence type="ECO:0000256" key="5">
    <source>
        <dbReference type="ARBA" id="ARBA00022833"/>
    </source>
</evidence>
<keyword evidence="14" id="KW-1185">Reference proteome</keyword>
<dbReference type="InterPro" id="IPR013824">
    <property type="entry name" value="Topo_IA_cen_sub1"/>
</dbReference>
<evidence type="ECO:0000259" key="12">
    <source>
        <dbReference type="PROSITE" id="PS52039"/>
    </source>
</evidence>
<keyword evidence="4" id="KW-0863">Zinc-finger</keyword>
<dbReference type="InterPro" id="IPR028612">
    <property type="entry name" value="Topoisom_1_IA"/>
</dbReference>